<protein>
    <submittedName>
        <fullName evidence="1">Uncharacterized protein</fullName>
    </submittedName>
</protein>
<evidence type="ECO:0000313" key="1">
    <source>
        <dbReference type="EMBL" id="DAF85326.1"/>
    </source>
</evidence>
<proteinExistence type="predicted"/>
<reference evidence="1" key="1">
    <citation type="journal article" date="2021" name="Proc. Natl. Acad. Sci. U.S.A.">
        <title>A Catalog of Tens of Thousands of Viruses from Human Metagenomes Reveals Hidden Associations with Chronic Diseases.</title>
        <authorList>
            <person name="Tisza M.J."/>
            <person name="Buck C.B."/>
        </authorList>
    </citation>
    <scope>NUCLEOTIDE SEQUENCE</scope>
    <source>
        <strain evidence="1">Ct3KQ27</strain>
    </source>
</reference>
<accession>A0A8S5TSZ4</accession>
<name>A0A8S5TSZ4_9CAUD</name>
<organism evidence="1">
    <name type="scientific">CrAss-like virus sp. ct3KQ27</name>
    <dbReference type="NCBI Taxonomy" id="2825834"/>
    <lineage>
        <taxon>Viruses</taxon>
        <taxon>Duplodnaviria</taxon>
        <taxon>Heunggongvirae</taxon>
        <taxon>Uroviricota</taxon>
        <taxon>Caudoviricetes</taxon>
        <taxon>Crassvirales</taxon>
    </lineage>
</organism>
<sequence length="126" mass="14815">MLEPRRIISNIAPAITENLGNGNWYYNYDIKSEKVELPIQEGETVPKEEIRYNYIQIKLWGKPKYKECVELLIRRFITQTQEFDLINSANKAILSGAKSSEDITKYREYLDKVEEIKKQVEKDLGK</sequence>
<dbReference type="EMBL" id="BK015923">
    <property type="protein sequence ID" value="DAF85326.1"/>
    <property type="molecule type" value="Genomic_DNA"/>
</dbReference>